<proteinExistence type="predicted"/>
<name>A0A239MPG8_9ACTN</name>
<accession>A0A239MPG8</accession>
<dbReference type="AlphaFoldDB" id="A0A239MPG8"/>
<dbReference type="OrthoDB" id="3478678at2"/>
<dbReference type="RefSeq" id="WP_089328912.1">
    <property type="nucleotide sequence ID" value="NZ_FZOR01000030.1"/>
</dbReference>
<dbReference type="EMBL" id="FZOR01000030">
    <property type="protein sequence ID" value="SNT44565.1"/>
    <property type="molecule type" value="Genomic_DNA"/>
</dbReference>
<dbReference type="Proteomes" id="UP000198318">
    <property type="component" value="Unassembled WGS sequence"/>
</dbReference>
<gene>
    <name evidence="1" type="ORF">SAMN05443665_103066</name>
</gene>
<organism evidence="1 2">
    <name type="scientific">Actinomadura meyerae</name>
    <dbReference type="NCBI Taxonomy" id="240840"/>
    <lineage>
        <taxon>Bacteria</taxon>
        <taxon>Bacillati</taxon>
        <taxon>Actinomycetota</taxon>
        <taxon>Actinomycetes</taxon>
        <taxon>Streptosporangiales</taxon>
        <taxon>Thermomonosporaceae</taxon>
        <taxon>Actinomadura</taxon>
    </lineage>
</organism>
<reference evidence="1 2" key="1">
    <citation type="submission" date="2017-06" db="EMBL/GenBank/DDBJ databases">
        <authorList>
            <person name="Kim H.J."/>
            <person name="Triplett B.A."/>
        </authorList>
    </citation>
    <scope>NUCLEOTIDE SEQUENCE [LARGE SCALE GENOMIC DNA]</scope>
    <source>
        <strain evidence="1 2">DSM 44715</strain>
    </source>
</reference>
<keyword evidence="2" id="KW-1185">Reference proteome</keyword>
<evidence type="ECO:0000313" key="1">
    <source>
        <dbReference type="EMBL" id="SNT44565.1"/>
    </source>
</evidence>
<sequence length="59" mass="6198">MANRSIPGDPLASDLFTCRARAEDFGNVPFWTSSGEPIAPTGRVADAVVAILGHLGERS</sequence>
<protein>
    <submittedName>
        <fullName evidence="1">Uncharacterized protein</fullName>
    </submittedName>
</protein>
<evidence type="ECO:0000313" key="2">
    <source>
        <dbReference type="Proteomes" id="UP000198318"/>
    </source>
</evidence>